<dbReference type="Gene3D" id="3.40.50.150">
    <property type="entry name" value="Vaccinia Virus protein VP39"/>
    <property type="match status" value="2"/>
</dbReference>
<keyword evidence="1" id="KW-0812">Transmembrane</keyword>
<feature type="transmembrane region" description="Helical" evidence="1">
    <location>
        <begin position="14"/>
        <end position="32"/>
    </location>
</feature>
<feature type="domain" description="PPM-type phosphatase" evidence="2">
    <location>
        <begin position="528"/>
        <end position="772"/>
    </location>
</feature>
<comment type="caution">
    <text evidence="3">The sequence shown here is derived from an EMBL/GenBank/DDBJ whole genome shotgun (WGS) entry which is preliminary data.</text>
</comment>
<dbReference type="PANTHER" id="PTHR44843:SF14">
    <property type="entry name" value="METHYLTRANSFERASE TYPE 11 DOMAIN-CONTAINING PROTEIN"/>
    <property type="match status" value="1"/>
</dbReference>
<dbReference type="SUPFAM" id="SSF53335">
    <property type="entry name" value="S-adenosyl-L-methionine-dependent methyltransferases"/>
    <property type="match status" value="1"/>
</dbReference>
<dbReference type="PANTHER" id="PTHR44843">
    <property type="entry name" value="METHYLTRANSFERASE"/>
    <property type="match status" value="1"/>
</dbReference>
<dbReference type="InterPro" id="IPR001932">
    <property type="entry name" value="PPM-type_phosphatase-like_dom"/>
</dbReference>
<evidence type="ECO:0000313" key="4">
    <source>
        <dbReference type="Proteomes" id="UP000325081"/>
    </source>
</evidence>
<dbReference type="OrthoDB" id="10006218at2759"/>
<dbReference type="EMBL" id="BKCP01011070">
    <property type="protein sequence ID" value="GER54438.1"/>
    <property type="molecule type" value="Genomic_DNA"/>
</dbReference>
<dbReference type="AlphaFoldDB" id="A0A5A7RAI9"/>
<dbReference type="GO" id="GO:0009820">
    <property type="term" value="P:alkaloid metabolic process"/>
    <property type="evidence" value="ECO:0007669"/>
    <property type="project" value="UniProtKB-KW"/>
</dbReference>
<dbReference type="Gene3D" id="3.60.40.10">
    <property type="entry name" value="PPM-type phosphatase domain"/>
    <property type="match status" value="1"/>
</dbReference>
<dbReference type="Pfam" id="PF25276">
    <property type="entry name" value="DUF7870"/>
    <property type="match status" value="2"/>
</dbReference>
<evidence type="ECO:0000313" key="3">
    <source>
        <dbReference type="EMBL" id="GER54438.1"/>
    </source>
</evidence>
<gene>
    <name evidence="3" type="ORF">STAS_32016</name>
</gene>
<dbReference type="Pfam" id="PF00481">
    <property type="entry name" value="PP2C"/>
    <property type="match status" value="1"/>
</dbReference>
<protein>
    <submittedName>
        <fullName evidence="3">Protein phosphatase 2C family protein</fullName>
    </submittedName>
</protein>
<keyword evidence="1" id="KW-1133">Transmembrane helix</keyword>
<dbReference type="InterPro" id="IPR029063">
    <property type="entry name" value="SAM-dependent_MTases_sf"/>
</dbReference>
<dbReference type="GO" id="GO:0008757">
    <property type="term" value="F:S-adenosylmethionine-dependent methyltransferase activity"/>
    <property type="evidence" value="ECO:0007669"/>
    <property type="project" value="InterPro"/>
</dbReference>
<dbReference type="InterPro" id="IPR057192">
    <property type="entry name" value="DUF7870"/>
</dbReference>
<dbReference type="Pfam" id="PF08241">
    <property type="entry name" value="Methyltransf_11"/>
    <property type="match status" value="1"/>
</dbReference>
<proteinExistence type="predicted"/>
<dbReference type="Proteomes" id="UP000325081">
    <property type="component" value="Unassembled WGS sequence"/>
</dbReference>
<keyword evidence="1" id="KW-0472">Membrane</keyword>
<keyword evidence="4" id="KW-1185">Reference proteome</keyword>
<sequence length="772" mass="86056">MESGGGKPSFLRNILVRVFLLCLLIVALRFAYVVTIRGESCDVGDFCFFALPETFNVVAGVGQLANPSSAAVVSSSGNSAPATPKKIPDLWTTKGFQKSVQFYSSVFQDLISEAILSPSFKTLCVDTVTGADVFALREIGVEDSIGISKKGSKPLVVPGQGFMQPFSRNTFDFMFCGIGVVEKTVKPGDFVAEVERTLKPEGFLVVHTAANDTYSFESLLGLFNFCRLVKSRDINGLDSKTPFVREIVLQKFTGEEGIKQITEKSSSTKSTNKCSVPGYKQDLIKKAEPLIDEEPKKPWITLKKNVQNIKYLPSMVDISFKSRYIYVDVGARSYGSSIVSWFKRQYPKQNKSFEIYAVEADKTFYPDYKNKKGVTLLPYAAWVKNESLFFEINEDPGHKEVEKGRGMGRIQPVQSSGGSTSSDNIDEIQGFDFAEWLKKTVVERDYVVMKMDIEGTEFDLIPKLFETGAICLIDELFLECHYNRGGSFVSYYVEEERRAAGEHDDGDDDIILRGDSGARIRLQGSSKHVSMFSQQGKKGINQDAMTVWESFSGDKDMYLCAVFDGHGPSGHKVARYVRDSLPSKISKLYRQPCVDGKNAVIDIETETGQESPESKNPFFLSWKARLTKCFHEIDEQLEGDGSVESYSSGTTSVCVLRKGEHLIIANLGDSRAILGKRDESNQLVSEQLTVDLKPNLPREAERIRSCEGRVLAMDEEPNVYRVWMPHDDCPGLAMARAFGDFCLKDFGLISTPEVTYRKLTERDKFVVLATDG</sequence>
<feature type="non-terminal residue" evidence="3">
    <location>
        <position position="772"/>
    </location>
</feature>
<dbReference type="InterPro" id="IPR036457">
    <property type="entry name" value="PPM-type-like_dom_sf"/>
</dbReference>
<dbReference type="SMART" id="SM00332">
    <property type="entry name" value="PP2Cc"/>
    <property type="match status" value="1"/>
</dbReference>
<dbReference type="InterPro" id="IPR013216">
    <property type="entry name" value="Methyltransf_11"/>
</dbReference>
<evidence type="ECO:0000256" key="1">
    <source>
        <dbReference type="SAM" id="Phobius"/>
    </source>
</evidence>
<evidence type="ECO:0000259" key="2">
    <source>
        <dbReference type="PROSITE" id="PS51746"/>
    </source>
</evidence>
<accession>A0A5A7RAI9</accession>
<name>A0A5A7RAI9_STRAF</name>
<reference evidence="4" key="1">
    <citation type="journal article" date="2019" name="Curr. Biol.">
        <title>Genome Sequence of Striga asiatica Provides Insight into the Evolution of Plant Parasitism.</title>
        <authorList>
            <person name="Yoshida S."/>
            <person name="Kim S."/>
            <person name="Wafula E.K."/>
            <person name="Tanskanen J."/>
            <person name="Kim Y.M."/>
            <person name="Honaas L."/>
            <person name="Yang Z."/>
            <person name="Spallek T."/>
            <person name="Conn C.E."/>
            <person name="Ichihashi Y."/>
            <person name="Cheong K."/>
            <person name="Cui S."/>
            <person name="Der J.P."/>
            <person name="Gundlach H."/>
            <person name="Jiao Y."/>
            <person name="Hori C."/>
            <person name="Ishida J.K."/>
            <person name="Kasahara H."/>
            <person name="Kiba T."/>
            <person name="Kim M.S."/>
            <person name="Koo N."/>
            <person name="Laohavisit A."/>
            <person name="Lee Y.H."/>
            <person name="Lumba S."/>
            <person name="McCourt P."/>
            <person name="Mortimer J.C."/>
            <person name="Mutuku J.M."/>
            <person name="Nomura T."/>
            <person name="Sasaki-Sekimoto Y."/>
            <person name="Seto Y."/>
            <person name="Wang Y."/>
            <person name="Wakatake T."/>
            <person name="Sakakibara H."/>
            <person name="Demura T."/>
            <person name="Yamaguchi S."/>
            <person name="Yoneyama K."/>
            <person name="Manabe R.I."/>
            <person name="Nelson D.C."/>
            <person name="Schulman A.H."/>
            <person name="Timko M.P."/>
            <person name="dePamphilis C.W."/>
            <person name="Choi D."/>
            <person name="Shirasu K."/>
        </authorList>
    </citation>
    <scope>NUCLEOTIDE SEQUENCE [LARGE SCALE GENOMIC DNA]</scope>
    <source>
        <strain evidence="4">cv. UVA1</strain>
    </source>
</reference>
<dbReference type="PROSITE" id="PS51746">
    <property type="entry name" value="PPM_2"/>
    <property type="match status" value="1"/>
</dbReference>
<dbReference type="SUPFAM" id="SSF81606">
    <property type="entry name" value="PP2C-like"/>
    <property type="match status" value="1"/>
</dbReference>
<dbReference type="CDD" id="cd00143">
    <property type="entry name" value="PP2Cc"/>
    <property type="match status" value="1"/>
</dbReference>
<organism evidence="3 4">
    <name type="scientific">Striga asiatica</name>
    <name type="common">Asiatic witchweed</name>
    <name type="synonym">Buchnera asiatica</name>
    <dbReference type="NCBI Taxonomy" id="4170"/>
    <lineage>
        <taxon>Eukaryota</taxon>
        <taxon>Viridiplantae</taxon>
        <taxon>Streptophyta</taxon>
        <taxon>Embryophyta</taxon>
        <taxon>Tracheophyta</taxon>
        <taxon>Spermatophyta</taxon>
        <taxon>Magnoliopsida</taxon>
        <taxon>eudicotyledons</taxon>
        <taxon>Gunneridae</taxon>
        <taxon>Pentapetalae</taxon>
        <taxon>asterids</taxon>
        <taxon>lamiids</taxon>
        <taxon>Lamiales</taxon>
        <taxon>Orobanchaceae</taxon>
        <taxon>Buchnereae</taxon>
        <taxon>Striga</taxon>
    </lineage>
</organism>